<dbReference type="PANTHER" id="PTHR21310:SF40">
    <property type="entry name" value="AMINOGLYCOSIDE PHOSPHOTRANSFERASE DOMAIN-CONTAINING PROTEIN-RELATED"/>
    <property type="match status" value="1"/>
</dbReference>
<accession>W8X9R3</accession>
<dbReference type="Pfam" id="PF01636">
    <property type="entry name" value="APH"/>
    <property type="match status" value="1"/>
</dbReference>
<evidence type="ECO:0000313" key="2">
    <source>
        <dbReference type="EMBL" id="CDM25275.1"/>
    </source>
</evidence>
<dbReference type="PANTHER" id="PTHR21310">
    <property type="entry name" value="AMINOGLYCOSIDE PHOSPHOTRANSFERASE-RELATED-RELATED"/>
    <property type="match status" value="1"/>
</dbReference>
<reference evidence="2 3" key="1">
    <citation type="journal article" date="2014" name="BMC Microbiol.">
        <title>The oxygen-independent metabolism of cyclic monoterpenes in Castellaniella defragrans 65Phen.</title>
        <authorList>
            <person name="Petasch J."/>
            <person name="Disch E.M."/>
            <person name="Markert S."/>
            <person name="Becher D."/>
            <person name="Schweder T."/>
            <person name="Huttel B."/>
            <person name="Reinhardt R."/>
            <person name="Harder J."/>
        </authorList>
    </citation>
    <scope>NUCLEOTIDE SEQUENCE [LARGE SCALE GENOMIC DNA]</scope>
    <source>
        <strain evidence="2">65Phen</strain>
    </source>
</reference>
<gene>
    <name evidence="2" type="ORF">BN940_14151</name>
</gene>
<dbReference type="OrthoDB" id="3806873at2"/>
<proteinExistence type="predicted"/>
<dbReference type="Proteomes" id="UP000019805">
    <property type="component" value="Chromosome"/>
</dbReference>
<dbReference type="AlphaFoldDB" id="W8X9R3"/>
<dbReference type="Gene3D" id="3.30.200.20">
    <property type="entry name" value="Phosphorylase Kinase, domain 1"/>
    <property type="match status" value="1"/>
</dbReference>
<dbReference type="InterPro" id="IPR002575">
    <property type="entry name" value="Aminoglycoside_PTrfase"/>
</dbReference>
<dbReference type="eggNOG" id="COG3173">
    <property type="taxonomic scope" value="Bacteria"/>
</dbReference>
<dbReference type="RefSeq" id="WP_043683925.1">
    <property type="nucleotide sequence ID" value="NZ_HG916765.1"/>
</dbReference>
<evidence type="ECO:0000313" key="3">
    <source>
        <dbReference type="Proteomes" id="UP000019805"/>
    </source>
</evidence>
<dbReference type="CDD" id="cd05154">
    <property type="entry name" value="ACAD10_11_N-like"/>
    <property type="match status" value="1"/>
</dbReference>
<dbReference type="SUPFAM" id="SSF56112">
    <property type="entry name" value="Protein kinase-like (PK-like)"/>
    <property type="match status" value="1"/>
</dbReference>
<protein>
    <submittedName>
        <fullName evidence="2">Acyl-CoA dehydrogenase</fullName>
    </submittedName>
</protein>
<dbReference type="Gene3D" id="3.90.1200.10">
    <property type="match status" value="1"/>
</dbReference>
<name>W8X9R3_CASD6</name>
<sequence length="404" mass="44903">MPAIDKRHLADAEIERIRRAYRVERTIDEALTWKLLRRRGPDYRPPQIGELEVRLGNFLSSRVSGPFRIDELRRLPGGGSKEMFRFRLRRVEGGGTQVEEDLILRMAPGESIVETHRQREFDVLSAMDGVVPVPPVHWVDADGSALGSPGMVCGFVAGVAAPTPVQGEGGRISGIGAGFPAGLRERLFEDFVDHLAAIHRFDWRAARLASFDVPSAGTTEAAHLALDHWSRVWAEDAFEEHPVITLAAQWLREHLPVADEIRLVHNDYRNGNFLFDEASGRITAILDWELARLGDIHEDLAWVLFPGFAAQDEQGNPLICGLGTREAFLDRYQRKSGIAVDPRRLHYYTVLNLYKLAVLGSATNARAAADGQTHLDVMMNFSTGLGYGALAGLYRILDATEARP</sequence>
<dbReference type="PATRIC" id="fig|1437824.5.peg.2794"/>
<evidence type="ECO:0000259" key="1">
    <source>
        <dbReference type="Pfam" id="PF01636"/>
    </source>
</evidence>
<dbReference type="HOGENOM" id="CLU_007526_1_0_4"/>
<organism evidence="2 3">
    <name type="scientific">Castellaniella defragrans (strain DSM 12143 / CCUG 39792 / 65Phen)</name>
    <name type="common">Alcaligenes defragrans</name>
    <dbReference type="NCBI Taxonomy" id="1437824"/>
    <lineage>
        <taxon>Bacteria</taxon>
        <taxon>Pseudomonadati</taxon>
        <taxon>Pseudomonadota</taxon>
        <taxon>Betaproteobacteria</taxon>
        <taxon>Burkholderiales</taxon>
        <taxon>Alcaligenaceae</taxon>
        <taxon>Castellaniella</taxon>
    </lineage>
</organism>
<dbReference type="KEGG" id="cdn:BN940_14151"/>
<dbReference type="InterPro" id="IPR011009">
    <property type="entry name" value="Kinase-like_dom_sf"/>
</dbReference>
<dbReference type="InterPro" id="IPR041726">
    <property type="entry name" value="ACAD10_11_N"/>
</dbReference>
<dbReference type="InterPro" id="IPR051678">
    <property type="entry name" value="AGP_Transferase"/>
</dbReference>
<dbReference type="EMBL" id="HG916765">
    <property type="protein sequence ID" value="CDM25275.1"/>
    <property type="molecule type" value="Genomic_DNA"/>
</dbReference>
<feature type="domain" description="Aminoglycoside phosphotransferase" evidence="1">
    <location>
        <begin position="75"/>
        <end position="329"/>
    </location>
</feature>
<dbReference type="STRING" id="1437824.BN940_14151"/>
<keyword evidence="3" id="KW-1185">Reference proteome</keyword>